<evidence type="ECO:0000313" key="10">
    <source>
        <dbReference type="EMBL" id="PJG84754.1"/>
    </source>
</evidence>
<dbReference type="AlphaFoldDB" id="A0A2M8S0W8"/>
<dbReference type="GO" id="GO:0005737">
    <property type="term" value="C:cytoplasm"/>
    <property type="evidence" value="ECO:0007669"/>
    <property type="project" value="UniProtKB-SubCell"/>
</dbReference>
<keyword evidence="4 8" id="KW-0819">tRNA processing</keyword>
<comment type="subcellular location">
    <subcellularLocation>
        <location evidence="1 8">Cytoplasm</location>
    </subcellularLocation>
</comment>
<comment type="catalytic activity">
    <reaction evidence="7 8">
        <text>cytidine(34) in tRNA(Ile2) + L-lysine + ATP = lysidine(34) in tRNA(Ile2) + AMP + diphosphate + H(+)</text>
        <dbReference type="Rhea" id="RHEA:43744"/>
        <dbReference type="Rhea" id="RHEA-COMP:10625"/>
        <dbReference type="Rhea" id="RHEA-COMP:10670"/>
        <dbReference type="ChEBI" id="CHEBI:15378"/>
        <dbReference type="ChEBI" id="CHEBI:30616"/>
        <dbReference type="ChEBI" id="CHEBI:32551"/>
        <dbReference type="ChEBI" id="CHEBI:33019"/>
        <dbReference type="ChEBI" id="CHEBI:82748"/>
        <dbReference type="ChEBI" id="CHEBI:83665"/>
        <dbReference type="ChEBI" id="CHEBI:456215"/>
        <dbReference type="EC" id="6.3.4.19"/>
    </reaction>
</comment>
<sequence length="444" mass="51554">MTEQPLITDKQHELESIVAQKITAAYHNTSPKFLLALSGGLDSTALLLLLAKLRQILPNLALRAVHIHHGLSPNADAWALHCQSLCQQLNVPFLCCKVQIDRKNGIEQGAREARYQAIAQIRDPDEVVITAHHQQDQTETFLLALKRGSGLQGLSAMQTHNTVYHLPIFRPLLNISRPQLEAYVKTHHMTWVEDESNEDDHYDRNFLRNQILAPLRERWTYFDQAVQRSAQHCFEQQQLINELLAEIFHQIYQKTDRSLSIAHFHTYSKPKQCGLLRLWLTKHQLAMPSQTQLYQLINDVIFAQADRNPQFQLQQSVVRRYQSRLYITPCFHDIQKQEIPIQLNETIELPDGLGKLSLSKNQEKLTALWQQHHHQWKSEFNSSETHFTIRFSYSGKIKLNTHSANQDIKKVWQSLNVPPWQRHRIPLIFEGNKLKSAVGFFTTF</sequence>
<keyword evidence="6 8" id="KW-0067">ATP-binding</keyword>
<organism evidence="10 11">
    <name type="scientific">Conservatibacter flavescens</name>
    <dbReference type="NCBI Taxonomy" id="28161"/>
    <lineage>
        <taxon>Bacteria</taxon>
        <taxon>Pseudomonadati</taxon>
        <taxon>Pseudomonadota</taxon>
        <taxon>Gammaproteobacteria</taxon>
        <taxon>Pasteurellales</taxon>
        <taxon>Pasteurellaceae</taxon>
        <taxon>Conservatibacter</taxon>
    </lineage>
</organism>
<proteinExistence type="inferred from homology"/>
<dbReference type="NCBIfam" id="TIGR02432">
    <property type="entry name" value="lysidine_TilS_N"/>
    <property type="match status" value="1"/>
</dbReference>
<dbReference type="Gene3D" id="1.20.59.20">
    <property type="match status" value="1"/>
</dbReference>
<dbReference type="GO" id="GO:0005524">
    <property type="term" value="F:ATP binding"/>
    <property type="evidence" value="ECO:0007669"/>
    <property type="project" value="UniProtKB-UniRule"/>
</dbReference>
<dbReference type="Pfam" id="PF11734">
    <property type="entry name" value="TilS_C"/>
    <property type="match status" value="1"/>
</dbReference>
<dbReference type="SUPFAM" id="SSF52402">
    <property type="entry name" value="Adenine nucleotide alpha hydrolases-like"/>
    <property type="match status" value="1"/>
</dbReference>
<dbReference type="Pfam" id="PF09179">
    <property type="entry name" value="TilS"/>
    <property type="match status" value="1"/>
</dbReference>
<comment type="similarity">
    <text evidence="8">Belongs to the tRNA(Ile)-lysidine synthase family.</text>
</comment>
<reference evidence="10 11" key="1">
    <citation type="submission" date="2017-11" db="EMBL/GenBank/DDBJ databases">
        <title>Reclassification of Bisgaard taxon 7 as Conservatibacter flavescens gen. nov., sp. nov.</title>
        <authorList>
            <person name="Christensen H."/>
        </authorList>
    </citation>
    <scope>NUCLEOTIDE SEQUENCE [LARGE SCALE GENOMIC DNA]</scope>
    <source>
        <strain evidence="10 11">7_4</strain>
    </source>
</reference>
<dbReference type="GO" id="GO:0032267">
    <property type="term" value="F:tRNA(Ile)-lysidine synthase activity"/>
    <property type="evidence" value="ECO:0007669"/>
    <property type="project" value="UniProtKB-EC"/>
</dbReference>
<evidence type="ECO:0000256" key="3">
    <source>
        <dbReference type="ARBA" id="ARBA00022598"/>
    </source>
</evidence>
<evidence type="ECO:0000256" key="1">
    <source>
        <dbReference type="ARBA" id="ARBA00004496"/>
    </source>
</evidence>
<feature type="domain" description="Lysidine-tRNA(Ile) synthetase C-terminal" evidence="9">
    <location>
        <begin position="387"/>
        <end position="444"/>
    </location>
</feature>
<dbReference type="EMBL" id="PHHA01000021">
    <property type="protein sequence ID" value="PJG84754.1"/>
    <property type="molecule type" value="Genomic_DNA"/>
</dbReference>
<evidence type="ECO:0000256" key="4">
    <source>
        <dbReference type="ARBA" id="ARBA00022694"/>
    </source>
</evidence>
<keyword evidence="5 8" id="KW-0547">Nucleotide-binding</keyword>
<dbReference type="PANTHER" id="PTHR43033:SF1">
    <property type="entry name" value="TRNA(ILE)-LYSIDINE SYNTHASE-RELATED"/>
    <property type="match status" value="1"/>
</dbReference>
<dbReference type="RefSeq" id="WP_100289408.1">
    <property type="nucleotide sequence ID" value="NZ_PHHA01000021.1"/>
</dbReference>
<evidence type="ECO:0000256" key="5">
    <source>
        <dbReference type="ARBA" id="ARBA00022741"/>
    </source>
</evidence>
<keyword evidence="11" id="KW-1185">Reference proteome</keyword>
<dbReference type="InterPro" id="IPR012094">
    <property type="entry name" value="tRNA_Ile_lys_synt"/>
</dbReference>
<accession>A0A2M8S0W8</accession>
<evidence type="ECO:0000313" key="11">
    <source>
        <dbReference type="Proteomes" id="UP000229329"/>
    </source>
</evidence>
<dbReference type="Proteomes" id="UP000229329">
    <property type="component" value="Unassembled WGS sequence"/>
</dbReference>
<evidence type="ECO:0000256" key="6">
    <source>
        <dbReference type="ARBA" id="ARBA00022840"/>
    </source>
</evidence>
<evidence type="ECO:0000259" key="9">
    <source>
        <dbReference type="SMART" id="SM00977"/>
    </source>
</evidence>
<dbReference type="OrthoDB" id="9807403at2"/>
<protein>
    <recommendedName>
        <fullName evidence="8">tRNA(Ile)-lysidine synthase</fullName>
        <ecNumber evidence="8">6.3.4.19</ecNumber>
    </recommendedName>
    <alternativeName>
        <fullName evidence="8">tRNA(Ile)-2-lysyl-cytidine synthase</fullName>
    </alternativeName>
    <alternativeName>
        <fullName evidence="8">tRNA(Ile)-lysidine synthetase</fullName>
    </alternativeName>
</protein>
<dbReference type="InterPro" id="IPR015262">
    <property type="entry name" value="tRNA_Ile_lys_synt_subst-bd"/>
</dbReference>
<keyword evidence="3 8" id="KW-0436">Ligase</keyword>
<comment type="caution">
    <text evidence="10">The sequence shown here is derived from an EMBL/GenBank/DDBJ whole genome shotgun (WGS) entry which is preliminary data.</text>
</comment>
<comment type="function">
    <text evidence="8">Ligates lysine onto the cytidine present at position 34 of the AUA codon-specific tRNA(Ile) that contains the anticodon CAU, in an ATP-dependent manner. Cytidine is converted to lysidine, thus changing the amino acid specificity of the tRNA from methionine to isoleucine.</text>
</comment>
<name>A0A2M8S0W8_9PAST</name>
<feature type="binding site" evidence="8">
    <location>
        <begin position="38"/>
        <end position="43"/>
    </location>
    <ligand>
        <name>ATP</name>
        <dbReference type="ChEBI" id="CHEBI:30616"/>
    </ligand>
</feature>
<dbReference type="CDD" id="cd01992">
    <property type="entry name" value="TilS_N"/>
    <property type="match status" value="1"/>
</dbReference>
<dbReference type="Pfam" id="PF01171">
    <property type="entry name" value="ATP_bind_3"/>
    <property type="match status" value="1"/>
</dbReference>
<dbReference type="InterPro" id="IPR011063">
    <property type="entry name" value="TilS/TtcA_N"/>
</dbReference>
<dbReference type="InterPro" id="IPR014729">
    <property type="entry name" value="Rossmann-like_a/b/a_fold"/>
</dbReference>
<evidence type="ECO:0000256" key="8">
    <source>
        <dbReference type="HAMAP-Rule" id="MF_01161"/>
    </source>
</evidence>
<gene>
    <name evidence="8 10" type="primary">tilS</name>
    <name evidence="10" type="ORF">CVP05_09435</name>
</gene>
<dbReference type="SUPFAM" id="SSF56037">
    <property type="entry name" value="PheT/TilS domain"/>
    <property type="match status" value="1"/>
</dbReference>
<keyword evidence="2 8" id="KW-0963">Cytoplasm</keyword>
<dbReference type="HAMAP" id="MF_01161">
    <property type="entry name" value="tRNA_Ile_lys_synt"/>
    <property type="match status" value="1"/>
</dbReference>
<evidence type="ECO:0000256" key="7">
    <source>
        <dbReference type="ARBA" id="ARBA00048539"/>
    </source>
</evidence>
<evidence type="ECO:0000256" key="2">
    <source>
        <dbReference type="ARBA" id="ARBA00022490"/>
    </source>
</evidence>
<dbReference type="GO" id="GO:0006400">
    <property type="term" value="P:tRNA modification"/>
    <property type="evidence" value="ECO:0007669"/>
    <property type="project" value="UniProtKB-UniRule"/>
</dbReference>
<comment type="domain">
    <text evidence="8">The N-terminal region contains the highly conserved SGGXDS motif, predicted to be a P-loop motif involved in ATP binding.</text>
</comment>
<dbReference type="InterPro" id="IPR012796">
    <property type="entry name" value="Lysidine-tRNA-synth_C"/>
</dbReference>
<dbReference type="SUPFAM" id="SSF82829">
    <property type="entry name" value="MesJ substrate recognition domain-like"/>
    <property type="match status" value="1"/>
</dbReference>
<dbReference type="NCBIfam" id="TIGR02433">
    <property type="entry name" value="lysidine_TilS_C"/>
    <property type="match status" value="1"/>
</dbReference>
<dbReference type="InterPro" id="IPR012795">
    <property type="entry name" value="tRNA_Ile_lys_synt_N"/>
</dbReference>
<dbReference type="PANTHER" id="PTHR43033">
    <property type="entry name" value="TRNA(ILE)-LYSIDINE SYNTHASE-RELATED"/>
    <property type="match status" value="1"/>
</dbReference>
<dbReference type="Gene3D" id="3.40.50.620">
    <property type="entry name" value="HUPs"/>
    <property type="match status" value="1"/>
</dbReference>
<dbReference type="EC" id="6.3.4.19" evidence="8"/>
<dbReference type="SMART" id="SM00977">
    <property type="entry name" value="TilS_C"/>
    <property type="match status" value="1"/>
</dbReference>